<geneLocation type="plasmid" evidence="2">
    <name>psmr5</name>
</geneLocation>
<gene>
    <name evidence="1" type="ORF">MARSALSMR5_04121</name>
</gene>
<keyword evidence="1" id="KW-0614">Plasmid</keyword>
<dbReference type="PROSITE" id="PS51257">
    <property type="entry name" value="PROKAR_LIPOPROTEIN"/>
    <property type="match status" value="1"/>
</dbReference>
<organism evidence="1 2">
    <name type="scientific">Marinobacter salarius</name>
    <dbReference type="NCBI Taxonomy" id="1420917"/>
    <lineage>
        <taxon>Bacteria</taxon>
        <taxon>Pseudomonadati</taxon>
        <taxon>Pseudomonadota</taxon>
        <taxon>Gammaproteobacteria</taxon>
        <taxon>Pseudomonadales</taxon>
        <taxon>Marinobacteraceae</taxon>
        <taxon>Marinobacter</taxon>
    </lineage>
</organism>
<dbReference type="EMBL" id="CP020932">
    <property type="protein sequence ID" value="ARM86141.1"/>
    <property type="molecule type" value="Genomic_DNA"/>
</dbReference>
<dbReference type="GeneID" id="77258027"/>
<dbReference type="RefSeq" id="WP_085682106.1">
    <property type="nucleotide sequence ID" value="NZ_CP020932.1"/>
</dbReference>
<proteinExistence type="predicted"/>
<accession>A0A1W6KFG6</accession>
<dbReference type="Proteomes" id="UP000193100">
    <property type="component" value="Plasmid pSMR5"/>
</dbReference>
<name>A0A1W6KFG6_9GAMM</name>
<sequence>MIAIERLKSDERFWTLIDQVGLVSPMAGGCLVFAKALQLQQGGELVRIVSDAAGGQTEHYGLRLGTEIWDAEGAHRTPSEWIATFKHNEFVNDRNLSFATGFDDAGTIPDDPGASKAIASLMTEFVGPDQSEDDYDHPSPTT</sequence>
<protein>
    <submittedName>
        <fullName evidence="1">Uncharacterized protein</fullName>
    </submittedName>
</protein>
<reference evidence="1 2" key="1">
    <citation type="submission" date="2017-04" db="EMBL/GenBank/DDBJ databases">
        <title>Genome Sequence of Marinobacter salarius strain SMR5 Isolated from a culture of the Diatom Skeletonema marinoi.</title>
        <authorList>
            <person name="Topel M."/>
            <person name="Pinder M.I.M."/>
            <person name="Johansson O.N."/>
            <person name="Kourtchenko O."/>
            <person name="Godhe A."/>
            <person name="Clarke A.K."/>
        </authorList>
    </citation>
    <scope>NUCLEOTIDE SEQUENCE [LARGE SCALE GENOMIC DNA]</scope>
    <source>
        <strain evidence="1 2">SMR5</strain>
        <plasmid evidence="2">Plasmid psmr5</plasmid>
    </source>
</reference>
<evidence type="ECO:0000313" key="2">
    <source>
        <dbReference type="Proteomes" id="UP000193100"/>
    </source>
</evidence>
<evidence type="ECO:0000313" key="1">
    <source>
        <dbReference type="EMBL" id="ARM86141.1"/>
    </source>
</evidence>
<dbReference type="AlphaFoldDB" id="A0A1W6KFG6"/>